<dbReference type="GO" id="GO:0008270">
    <property type="term" value="F:zinc ion binding"/>
    <property type="evidence" value="ECO:0007669"/>
    <property type="project" value="UniProtKB-KW"/>
</dbReference>
<evidence type="ECO:0000259" key="3">
    <source>
        <dbReference type="PROSITE" id="PS50157"/>
    </source>
</evidence>
<keyword evidence="1" id="KW-0863">Zinc-finger</keyword>
<dbReference type="Pfam" id="PF00249">
    <property type="entry name" value="Myb_DNA-binding"/>
    <property type="match status" value="1"/>
</dbReference>
<dbReference type="PROSITE" id="PS50157">
    <property type="entry name" value="ZINC_FINGER_C2H2_2"/>
    <property type="match status" value="1"/>
</dbReference>
<dbReference type="RefSeq" id="XP_007835561.1">
    <property type="nucleotide sequence ID" value="XM_007837370.1"/>
</dbReference>
<reference evidence="5" key="1">
    <citation type="journal article" date="2015" name="BMC Genomics">
        <title>Genomic and transcriptomic analysis of the endophytic fungus Pestalotiopsis fici reveals its lifestyle and high potential for synthesis of natural products.</title>
        <authorList>
            <person name="Wang X."/>
            <person name="Zhang X."/>
            <person name="Liu L."/>
            <person name="Xiang M."/>
            <person name="Wang W."/>
            <person name="Sun X."/>
            <person name="Che Y."/>
            <person name="Guo L."/>
            <person name="Liu G."/>
            <person name="Guo L."/>
            <person name="Wang C."/>
            <person name="Yin W.B."/>
            <person name="Stadler M."/>
            <person name="Zhang X."/>
            <person name="Liu X."/>
        </authorList>
    </citation>
    <scope>NUCLEOTIDE SEQUENCE [LARGE SCALE GENOMIC DNA]</scope>
    <source>
        <strain evidence="5">W106-1 / CGMCC3.15140</strain>
    </source>
</reference>
<dbReference type="PANTHER" id="PTHR35391">
    <property type="entry name" value="C2H2-TYPE DOMAIN-CONTAINING PROTEIN-RELATED"/>
    <property type="match status" value="1"/>
</dbReference>
<proteinExistence type="predicted"/>
<dbReference type="InterPro" id="IPR058925">
    <property type="entry name" value="zf-C2H2_AcuF"/>
</dbReference>
<dbReference type="Gene3D" id="1.10.10.60">
    <property type="entry name" value="Homeodomain-like"/>
    <property type="match status" value="1"/>
</dbReference>
<evidence type="ECO:0000256" key="1">
    <source>
        <dbReference type="PROSITE-ProRule" id="PRU00042"/>
    </source>
</evidence>
<name>W3X193_PESFW</name>
<dbReference type="KEGG" id="pfy:PFICI_08789"/>
<dbReference type="STRING" id="1229662.W3X193"/>
<dbReference type="SUPFAM" id="SSF46689">
    <property type="entry name" value="Homeodomain-like"/>
    <property type="match status" value="1"/>
</dbReference>
<evidence type="ECO:0000256" key="2">
    <source>
        <dbReference type="SAM" id="MobiDB-lite"/>
    </source>
</evidence>
<dbReference type="PROSITE" id="PS00028">
    <property type="entry name" value="ZINC_FINGER_C2H2_1"/>
    <property type="match status" value="1"/>
</dbReference>
<dbReference type="GeneID" id="19273802"/>
<dbReference type="OrthoDB" id="6133115at2759"/>
<protein>
    <recommendedName>
        <fullName evidence="3">C2H2-type domain-containing protein</fullName>
    </recommendedName>
</protein>
<dbReference type="AlphaFoldDB" id="W3X193"/>
<dbReference type="InterPro" id="IPR001005">
    <property type="entry name" value="SANT/Myb"/>
</dbReference>
<dbReference type="HOGENOM" id="CLU_408807_0_0_1"/>
<dbReference type="OMA" id="NTEHICH"/>
<dbReference type="SMART" id="SM00355">
    <property type="entry name" value="ZnF_C2H2"/>
    <property type="match status" value="3"/>
</dbReference>
<feature type="region of interest" description="Disordered" evidence="2">
    <location>
        <begin position="426"/>
        <end position="449"/>
    </location>
</feature>
<evidence type="ECO:0000313" key="4">
    <source>
        <dbReference type="EMBL" id="ETS78936.1"/>
    </source>
</evidence>
<gene>
    <name evidence="4" type="ORF">PFICI_08789</name>
</gene>
<keyword evidence="5" id="KW-1185">Reference proteome</keyword>
<dbReference type="EMBL" id="KI912114">
    <property type="protein sequence ID" value="ETS78936.1"/>
    <property type="molecule type" value="Genomic_DNA"/>
</dbReference>
<organism evidence="4 5">
    <name type="scientific">Pestalotiopsis fici (strain W106-1 / CGMCC3.15140)</name>
    <dbReference type="NCBI Taxonomy" id="1229662"/>
    <lineage>
        <taxon>Eukaryota</taxon>
        <taxon>Fungi</taxon>
        <taxon>Dikarya</taxon>
        <taxon>Ascomycota</taxon>
        <taxon>Pezizomycotina</taxon>
        <taxon>Sordariomycetes</taxon>
        <taxon>Xylariomycetidae</taxon>
        <taxon>Amphisphaeriales</taxon>
        <taxon>Sporocadaceae</taxon>
        <taxon>Pestalotiopsis</taxon>
    </lineage>
</organism>
<evidence type="ECO:0000313" key="5">
    <source>
        <dbReference type="Proteomes" id="UP000030651"/>
    </source>
</evidence>
<dbReference type="CDD" id="cd00167">
    <property type="entry name" value="SANT"/>
    <property type="match status" value="1"/>
</dbReference>
<keyword evidence="1" id="KW-0479">Metal-binding</keyword>
<dbReference type="InterPro" id="IPR009057">
    <property type="entry name" value="Homeodomain-like_sf"/>
</dbReference>
<dbReference type="Proteomes" id="UP000030651">
    <property type="component" value="Unassembled WGS sequence"/>
</dbReference>
<dbReference type="SMART" id="SM00717">
    <property type="entry name" value="SANT"/>
    <property type="match status" value="1"/>
</dbReference>
<feature type="domain" description="C2H2-type" evidence="3">
    <location>
        <begin position="334"/>
        <end position="363"/>
    </location>
</feature>
<dbReference type="InParanoid" id="W3X193"/>
<sequence>MSKSIANVVSVCLDQFDEISEAASLLQPQLLGLSGTINDERDRFSVYVRNIGAHQTDRRSLDFRLRDASHIRSQIFSLLQSMQESLQDAKNLVRDQDSFPKEFAEQDDMNHFSEIQDLFASIARTVTCLLRLSITIQNPAPHDRFALSDITDTSHFEAHDMEHTATKYPSSSRALAERLGKANSYRRQYFKYREARHIKMASVANYDPDGQSTEASSIAEQLKNQSNQEQDLPMIDEDKMSDGGLTQTSYATTVSGFDRPRVPPLPAASQDVAFECPFCFMMVSAHTRKSWKKHVFADLRPYICLFDDCQTPMKNFQRRRNWIEHVRQQHWRIWLCPLRCGESFDTERKLQKHMPTSHPDFQAPEGLIPELMQAASRPRREWTTVPCPLCAEEMRSVKHYQHHVGHHLEDVSLFALPHCEYATMETGHDFKTPGESSGSESGEERTPSRLTVYQSIPSYQLSRRNLAAALESFFPGEKTDIGSRVTDEFTVQLPRELTVEERKHIDSVRRAGDFEKNDDGPTSYWKVYEAEDFPLFLSAFGSDWAKIAAHMGTKTPVMIKNYYLRQTEDGKKEWEDRVREADAKRARGEKLPSLPAKFENFS</sequence>
<keyword evidence="1" id="KW-0862">Zinc</keyword>
<dbReference type="eggNOG" id="KOG1878">
    <property type="taxonomic scope" value="Eukaryota"/>
</dbReference>
<accession>W3X193</accession>
<dbReference type="InterPro" id="IPR013087">
    <property type="entry name" value="Znf_C2H2_type"/>
</dbReference>
<dbReference type="Gene3D" id="3.30.160.60">
    <property type="entry name" value="Classic Zinc Finger"/>
    <property type="match status" value="1"/>
</dbReference>
<dbReference type="Pfam" id="PF26082">
    <property type="entry name" value="zf-C2H2_AcuF"/>
    <property type="match status" value="1"/>
</dbReference>
<dbReference type="PANTHER" id="PTHR35391:SF7">
    <property type="entry name" value="C2H2-TYPE DOMAIN-CONTAINING PROTEIN"/>
    <property type="match status" value="1"/>
</dbReference>